<dbReference type="EMBL" id="AMZN01000034">
    <property type="protein sequence ID" value="ELR71664.1"/>
    <property type="molecule type" value="Genomic_DNA"/>
</dbReference>
<reference evidence="1 2" key="1">
    <citation type="submission" date="2012-12" db="EMBL/GenBank/DDBJ databases">
        <title>Genome assembly of Fulvivirga imtechensis AK7.</title>
        <authorList>
            <person name="Nupur N."/>
            <person name="Khatri I."/>
            <person name="Kumar R."/>
            <person name="Subramanian S."/>
            <person name="Pinnaka A."/>
        </authorList>
    </citation>
    <scope>NUCLEOTIDE SEQUENCE [LARGE SCALE GENOMIC DNA]</scope>
    <source>
        <strain evidence="1 2">AK7</strain>
    </source>
</reference>
<comment type="caution">
    <text evidence="1">The sequence shown here is derived from an EMBL/GenBank/DDBJ whole genome shotgun (WGS) entry which is preliminary data.</text>
</comment>
<keyword evidence="2" id="KW-1185">Reference proteome</keyword>
<dbReference type="OrthoDB" id="2083221at2"/>
<dbReference type="Gene3D" id="1.25.10.10">
    <property type="entry name" value="Leucine-rich Repeat Variant"/>
    <property type="match status" value="1"/>
</dbReference>
<proteinExistence type="predicted"/>
<dbReference type="SUPFAM" id="SSF48371">
    <property type="entry name" value="ARM repeat"/>
    <property type="match status" value="1"/>
</dbReference>
<evidence type="ECO:0000313" key="2">
    <source>
        <dbReference type="Proteomes" id="UP000011135"/>
    </source>
</evidence>
<name>L8JVM3_9BACT</name>
<dbReference type="InterPro" id="IPR011989">
    <property type="entry name" value="ARM-like"/>
</dbReference>
<dbReference type="Proteomes" id="UP000011135">
    <property type="component" value="Unassembled WGS sequence"/>
</dbReference>
<evidence type="ECO:0008006" key="3">
    <source>
        <dbReference type="Google" id="ProtNLM"/>
    </source>
</evidence>
<dbReference type="InterPro" id="IPR016024">
    <property type="entry name" value="ARM-type_fold"/>
</dbReference>
<dbReference type="RefSeq" id="WP_009579802.1">
    <property type="nucleotide sequence ID" value="NZ_AMZN01000034.1"/>
</dbReference>
<accession>L8JVM3</accession>
<protein>
    <recommendedName>
        <fullName evidence="3">HEAT repeat domain-containing protein</fullName>
    </recommendedName>
</protein>
<evidence type="ECO:0000313" key="1">
    <source>
        <dbReference type="EMBL" id="ELR71664.1"/>
    </source>
</evidence>
<dbReference type="AlphaFoldDB" id="L8JVM3"/>
<dbReference type="eggNOG" id="ENOG502ZQ43">
    <property type="taxonomic scope" value="Bacteria"/>
</dbReference>
<sequence>MNFEEIITDKAIKPKEKTEALSRWLANNPLELERLISYAEKAKDPVKASCIEAIEYVTKDNPQIVTVHCCDFLSAALTEDVPRIKWESARVIGNIAHLFPDRLEVAVKNLLQNSDHKGTVVRWSTAYALVQIIKTKQWQTSALIGAMEAIAQREEKASIRKIYLTGLKGIKK</sequence>
<gene>
    <name evidence="1" type="ORF">C900_02400</name>
</gene>
<organism evidence="1 2">
    <name type="scientific">Fulvivirga imtechensis AK7</name>
    <dbReference type="NCBI Taxonomy" id="1237149"/>
    <lineage>
        <taxon>Bacteria</taxon>
        <taxon>Pseudomonadati</taxon>
        <taxon>Bacteroidota</taxon>
        <taxon>Cytophagia</taxon>
        <taxon>Cytophagales</taxon>
        <taxon>Fulvivirgaceae</taxon>
        <taxon>Fulvivirga</taxon>
    </lineage>
</organism>